<dbReference type="EMBL" id="ATBP01000078">
    <property type="protein sequence ID" value="ETR73226.1"/>
    <property type="molecule type" value="Genomic_DNA"/>
</dbReference>
<accession>A0A1V1PEM1</accession>
<protein>
    <submittedName>
        <fullName evidence="1">Uncharacterized protein</fullName>
    </submittedName>
</protein>
<organism evidence="1 2">
    <name type="scientific">Candidatus Magnetoglobus multicellularis str. Araruama</name>
    <dbReference type="NCBI Taxonomy" id="890399"/>
    <lineage>
        <taxon>Bacteria</taxon>
        <taxon>Pseudomonadati</taxon>
        <taxon>Thermodesulfobacteriota</taxon>
        <taxon>Desulfobacteria</taxon>
        <taxon>Desulfobacterales</taxon>
        <taxon>Desulfobacteraceae</taxon>
        <taxon>Candidatus Magnetoglobus</taxon>
    </lineage>
</organism>
<evidence type="ECO:0000313" key="1">
    <source>
        <dbReference type="EMBL" id="ETR73226.1"/>
    </source>
</evidence>
<gene>
    <name evidence="1" type="ORF">OMM_07081</name>
</gene>
<dbReference type="Proteomes" id="UP000189670">
    <property type="component" value="Unassembled WGS sequence"/>
</dbReference>
<comment type="caution">
    <text evidence="1">The sequence shown here is derived from an EMBL/GenBank/DDBJ whole genome shotgun (WGS) entry which is preliminary data.</text>
</comment>
<dbReference type="AlphaFoldDB" id="A0A1V1PEM1"/>
<reference evidence="2" key="1">
    <citation type="submission" date="2012-11" db="EMBL/GenBank/DDBJ databases">
        <authorList>
            <person name="Lucero-Rivera Y.E."/>
            <person name="Tovar-Ramirez D."/>
        </authorList>
    </citation>
    <scope>NUCLEOTIDE SEQUENCE [LARGE SCALE GENOMIC DNA]</scope>
    <source>
        <strain evidence="2">Araruama</strain>
    </source>
</reference>
<evidence type="ECO:0000313" key="2">
    <source>
        <dbReference type="Proteomes" id="UP000189670"/>
    </source>
</evidence>
<proteinExistence type="predicted"/>
<sequence length="120" mass="13700">MDRLKDKDRIEPLVRSLSRFSDKALLILSGKSDVSAKAKIIGPALIFERLWIMRKELDRRLDNTGYHFEWADIKQDLRSLSEVTIEEIGKRLAVRSRSEGICGKVFQSVGVAMPATIREL</sequence>
<name>A0A1V1PEM1_9BACT</name>